<evidence type="ECO:0000313" key="1">
    <source>
        <dbReference type="EMBL" id="KKM99312.1"/>
    </source>
</evidence>
<reference evidence="1" key="1">
    <citation type="journal article" date="2015" name="Nature">
        <title>Complex archaea that bridge the gap between prokaryotes and eukaryotes.</title>
        <authorList>
            <person name="Spang A."/>
            <person name="Saw J.H."/>
            <person name="Jorgensen S.L."/>
            <person name="Zaremba-Niedzwiedzka K."/>
            <person name="Martijn J."/>
            <person name="Lind A.E."/>
            <person name="van Eijk R."/>
            <person name="Schleper C."/>
            <person name="Guy L."/>
            <person name="Ettema T.J."/>
        </authorList>
    </citation>
    <scope>NUCLEOTIDE SEQUENCE</scope>
</reference>
<gene>
    <name evidence="1" type="ORF">LCGC14_1149190</name>
</gene>
<dbReference type="AlphaFoldDB" id="A0A0F9Q1P9"/>
<name>A0A0F9Q1P9_9ZZZZ</name>
<proteinExistence type="predicted"/>
<accession>A0A0F9Q1P9</accession>
<dbReference type="EMBL" id="LAZR01005512">
    <property type="protein sequence ID" value="KKM99312.1"/>
    <property type="molecule type" value="Genomic_DNA"/>
</dbReference>
<dbReference type="Pfam" id="PF14486">
    <property type="entry name" value="DUF4432"/>
    <property type="match status" value="1"/>
</dbReference>
<organism evidence="1">
    <name type="scientific">marine sediment metagenome</name>
    <dbReference type="NCBI Taxonomy" id="412755"/>
    <lineage>
        <taxon>unclassified sequences</taxon>
        <taxon>metagenomes</taxon>
        <taxon>ecological metagenomes</taxon>
    </lineage>
</organism>
<dbReference type="GO" id="GO:0030246">
    <property type="term" value="F:carbohydrate binding"/>
    <property type="evidence" value="ECO:0007669"/>
    <property type="project" value="InterPro"/>
</dbReference>
<sequence>MAQVFGKDYNKGELMRLIGDVSQVAGMKEYELLEGKGRGVKAVDIWTGTGFSFTVILDRGIDISQASYCGKSLCWRSCTGEVHPHFFEPEGLRWLRSFLGGLLTTCGLTYCGAPCEDEGEKLGLHGRISHTPAEEVSIEKKWEGDEYELSLSGLLRESVVFGENIVLRRKIRTRLGESRLWIYDSIENEGFERTPFMLLYHINGGFPVVAEGSRLISPSLEIIPRDDEARKGKEDYYKFSAPIPGFKEKVYYHKMKEDEAGLVQAALVNENLQGNGFGFYIKYKKEQLPEFVEWKMMGEGTYTVGVEPGNCTAEGREKLRKEGTLEFLEPGEKKEFELEIGVLSGKEAIDRFKAEVKAI</sequence>
<dbReference type="Gene3D" id="2.70.98.10">
    <property type="match status" value="1"/>
</dbReference>
<dbReference type="InterPro" id="IPR014718">
    <property type="entry name" value="GH-type_carb-bd"/>
</dbReference>
<dbReference type="CDD" id="cd09023">
    <property type="entry name" value="Aldose_epim_Ec_c4013"/>
    <property type="match status" value="1"/>
</dbReference>
<evidence type="ECO:0008006" key="2">
    <source>
        <dbReference type="Google" id="ProtNLM"/>
    </source>
</evidence>
<comment type="caution">
    <text evidence="1">The sequence shown here is derived from an EMBL/GenBank/DDBJ whole genome shotgun (WGS) entry which is preliminary data.</text>
</comment>
<dbReference type="InterPro" id="IPR027839">
    <property type="entry name" value="DUF4432"/>
</dbReference>
<protein>
    <recommendedName>
        <fullName evidence="2">DUF4432 domain-containing protein</fullName>
    </recommendedName>
</protein>